<feature type="region of interest" description="Disordered" evidence="1">
    <location>
        <begin position="33"/>
        <end position="66"/>
    </location>
</feature>
<keyword evidence="3" id="KW-1185">Reference proteome</keyword>
<dbReference type="Proteomes" id="UP000545037">
    <property type="component" value="Unassembled WGS sequence"/>
</dbReference>
<name>A0A7W9CKY3_9CAUL</name>
<comment type="caution">
    <text evidence="2">The sequence shown here is derived from an EMBL/GenBank/DDBJ whole genome shotgun (WGS) entry which is preliminary data.</text>
</comment>
<dbReference type="RefSeq" id="WP_183214591.1">
    <property type="nucleotide sequence ID" value="NZ_JACHOR010000006.1"/>
</dbReference>
<dbReference type="AlphaFoldDB" id="A0A7W9CKY3"/>
<gene>
    <name evidence="2" type="ORF">GGR13_003236</name>
</gene>
<sequence length="99" mass="10433">MSKTLKTTFATRRDAELAVEHLVQQHGLERSDIFVSPEGSANSAGERVSGSDQPDAAATEAGRSDAALNGQIEVSVDLQDDALDAVVTDVFREMGGEDA</sequence>
<dbReference type="EMBL" id="JACHOR010000006">
    <property type="protein sequence ID" value="MBB5747608.1"/>
    <property type="molecule type" value="Genomic_DNA"/>
</dbReference>
<reference evidence="2 3" key="1">
    <citation type="submission" date="2020-08" db="EMBL/GenBank/DDBJ databases">
        <title>Genomic Encyclopedia of Type Strains, Phase IV (KMG-IV): sequencing the most valuable type-strain genomes for metagenomic binning, comparative biology and taxonomic classification.</title>
        <authorList>
            <person name="Goeker M."/>
        </authorList>
    </citation>
    <scope>NUCLEOTIDE SEQUENCE [LARGE SCALE GENOMIC DNA]</scope>
    <source>
        <strain evidence="2 3">DSM 4737</strain>
    </source>
</reference>
<evidence type="ECO:0000313" key="2">
    <source>
        <dbReference type="EMBL" id="MBB5747608.1"/>
    </source>
</evidence>
<evidence type="ECO:0000313" key="3">
    <source>
        <dbReference type="Proteomes" id="UP000545037"/>
    </source>
</evidence>
<proteinExistence type="predicted"/>
<accession>A0A7W9CKY3</accession>
<protein>
    <submittedName>
        <fullName evidence="2">Uncharacterized protein</fullName>
    </submittedName>
</protein>
<organism evidence="2 3">
    <name type="scientific">Brevundimonas variabilis</name>
    <dbReference type="NCBI Taxonomy" id="74312"/>
    <lineage>
        <taxon>Bacteria</taxon>
        <taxon>Pseudomonadati</taxon>
        <taxon>Pseudomonadota</taxon>
        <taxon>Alphaproteobacteria</taxon>
        <taxon>Caulobacterales</taxon>
        <taxon>Caulobacteraceae</taxon>
        <taxon>Brevundimonas</taxon>
    </lineage>
</organism>
<evidence type="ECO:0000256" key="1">
    <source>
        <dbReference type="SAM" id="MobiDB-lite"/>
    </source>
</evidence>